<evidence type="ECO:0000256" key="2">
    <source>
        <dbReference type="ARBA" id="ARBA00023012"/>
    </source>
</evidence>
<evidence type="ECO:0000256" key="3">
    <source>
        <dbReference type="ARBA" id="ARBA00023015"/>
    </source>
</evidence>
<keyword evidence="3" id="KW-0805">Transcription regulation</keyword>
<dbReference type="Pfam" id="PF00486">
    <property type="entry name" value="Trans_reg_C"/>
    <property type="match status" value="1"/>
</dbReference>
<sequence>MARILIMDDDPNIHHILSAYLVRDGHTVLQAMDGTIGLQLEGEADVLIIDWMMPGVSGVQVIEHLRTQGCVKPVLLLTARSDEGDKLQGLDLGADDYVVKPFSPREVTARIRALIRRAGIKDEITCGTLTVKPQSHQVWVEGREVSLSKLEFDLLLAFLSTPGMVWSRERLLSRVWGSDFPEMDRVVDVHVKNLRRKLQDDPENPTFIETVRGVGYRLREQE</sequence>
<name>A0A511N1G1_DEIC1</name>
<reference evidence="10 11" key="1">
    <citation type="submission" date="2019-07" db="EMBL/GenBank/DDBJ databases">
        <title>Whole genome shotgun sequence of Deinococcus cellulosilyticus NBRC 106333.</title>
        <authorList>
            <person name="Hosoyama A."/>
            <person name="Uohara A."/>
            <person name="Ohji S."/>
            <person name="Ichikawa N."/>
        </authorList>
    </citation>
    <scope>NUCLEOTIDE SEQUENCE [LARGE SCALE GENOMIC DNA]</scope>
    <source>
        <strain evidence="10 11">NBRC 106333</strain>
    </source>
</reference>
<evidence type="ECO:0000256" key="1">
    <source>
        <dbReference type="ARBA" id="ARBA00022553"/>
    </source>
</evidence>
<dbReference type="OrthoDB" id="9802426at2"/>
<dbReference type="PROSITE" id="PS51755">
    <property type="entry name" value="OMPR_PHOB"/>
    <property type="match status" value="1"/>
</dbReference>
<evidence type="ECO:0000256" key="7">
    <source>
        <dbReference type="PROSITE-ProRule" id="PRU01091"/>
    </source>
</evidence>
<feature type="domain" description="OmpR/PhoB-type" evidence="9">
    <location>
        <begin position="121"/>
        <end position="220"/>
    </location>
</feature>
<dbReference type="RefSeq" id="WP_146884508.1">
    <property type="nucleotide sequence ID" value="NZ_BJXB01000009.1"/>
</dbReference>
<keyword evidence="11" id="KW-1185">Reference proteome</keyword>
<comment type="caution">
    <text evidence="10">The sequence shown here is derived from an EMBL/GenBank/DDBJ whole genome shotgun (WGS) entry which is preliminary data.</text>
</comment>
<dbReference type="Pfam" id="PF00072">
    <property type="entry name" value="Response_reg"/>
    <property type="match status" value="1"/>
</dbReference>
<dbReference type="InterPro" id="IPR016032">
    <property type="entry name" value="Sig_transdc_resp-reg_C-effctor"/>
</dbReference>
<organism evidence="10 11">
    <name type="scientific">Deinococcus cellulosilyticus (strain DSM 18568 / NBRC 106333 / KACC 11606 / 5516J-15)</name>
    <dbReference type="NCBI Taxonomy" id="1223518"/>
    <lineage>
        <taxon>Bacteria</taxon>
        <taxon>Thermotogati</taxon>
        <taxon>Deinococcota</taxon>
        <taxon>Deinococci</taxon>
        <taxon>Deinococcales</taxon>
        <taxon>Deinococcaceae</taxon>
        <taxon>Deinococcus</taxon>
    </lineage>
</organism>
<evidence type="ECO:0000259" key="9">
    <source>
        <dbReference type="PROSITE" id="PS51755"/>
    </source>
</evidence>
<proteinExistence type="predicted"/>
<dbReference type="PANTHER" id="PTHR48111">
    <property type="entry name" value="REGULATOR OF RPOS"/>
    <property type="match status" value="1"/>
</dbReference>
<dbReference type="InterPro" id="IPR039420">
    <property type="entry name" value="WalR-like"/>
</dbReference>
<dbReference type="AlphaFoldDB" id="A0A511N1G1"/>
<keyword evidence="1 6" id="KW-0597">Phosphoprotein</keyword>
<dbReference type="FunFam" id="1.10.10.10:FF:000018">
    <property type="entry name" value="DNA-binding response regulator ResD"/>
    <property type="match status" value="1"/>
</dbReference>
<evidence type="ECO:0000256" key="6">
    <source>
        <dbReference type="PROSITE-ProRule" id="PRU00169"/>
    </source>
</evidence>
<dbReference type="PROSITE" id="PS50110">
    <property type="entry name" value="RESPONSE_REGULATORY"/>
    <property type="match status" value="1"/>
</dbReference>
<dbReference type="PANTHER" id="PTHR48111:SF4">
    <property type="entry name" value="DNA-BINDING DUAL TRANSCRIPTIONAL REGULATOR OMPR"/>
    <property type="match status" value="1"/>
</dbReference>
<evidence type="ECO:0000313" key="11">
    <source>
        <dbReference type="Proteomes" id="UP000321306"/>
    </source>
</evidence>
<dbReference type="SUPFAM" id="SSF46894">
    <property type="entry name" value="C-terminal effector domain of the bipartite response regulators"/>
    <property type="match status" value="1"/>
</dbReference>
<dbReference type="CDD" id="cd00383">
    <property type="entry name" value="trans_reg_C"/>
    <property type="match status" value="1"/>
</dbReference>
<dbReference type="SMART" id="SM00448">
    <property type="entry name" value="REC"/>
    <property type="match status" value="1"/>
</dbReference>
<protein>
    <submittedName>
        <fullName evidence="10">DNA-binding response regulator</fullName>
    </submittedName>
</protein>
<feature type="DNA-binding region" description="OmpR/PhoB-type" evidence="7">
    <location>
        <begin position="121"/>
        <end position="220"/>
    </location>
</feature>
<dbReference type="EMBL" id="BJXB01000009">
    <property type="protein sequence ID" value="GEM46704.1"/>
    <property type="molecule type" value="Genomic_DNA"/>
</dbReference>
<dbReference type="GO" id="GO:0000156">
    <property type="term" value="F:phosphorelay response regulator activity"/>
    <property type="evidence" value="ECO:0007669"/>
    <property type="project" value="TreeGrafter"/>
</dbReference>
<keyword evidence="5" id="KW-0804">Transcription</keyword>
<dbReference type="GO" id="GO:0000976">
    <property type="term" value="F:transcription cis-regulatory region binding"/>
    <property type="evidence" value="ECO:0007669"/>
    <property type="project" value="TreeGrafter"/>
</dbReference>
<dbReference type="SMART" id="SM00862">
    <property type="entry name" value="Trans_reg_C"/>
    <property type="match status" value="1"/>
</dbReference>
<dbReference type="Proteomes" id="UP000321306">
    <property type="component" value="Unassembled WGS sequence"/>
</dbReference>
<gene>
    <name evidence="10" type="ORF">DC3_23390</name>
</gene>
<dbReference type="Gene3D" id="6.10.250.690">
    <property type="match status" value="1"/>
</dbReference>
<dbReference type="GO" id="GO:0005829">
    <property type="term" value="C:cytosol"/>
    <property type="evidence" value="ECO:0007669"/>
    <property type="project" value="TreeGrafter"/>
</dbReference>
<feature type="domain" description="Response regulatory" evidence="8">
    <location>
        <begin position="3"/>
        <end position="115"/>
    </location>
</feature>
<evidence type="ECO:0000256" key="5">
    <source>
        <dbReference type="ARBA" id="ARBA00023163"/>
    </source>
</evidence>
<dbReference type="Gene3D" id="3.40.50.2300">
    <property type="match status" value="1"/>
</dbReference>
<evidence type="ECO:0000313" key="10">
    <source>
        <dbReference type="EMBL" id="GEM46704.1"/>
    </source>
</evidence>
<accession>A0A511N1G1</accession>
<dbReference type="InterPro" id="IPR011006">
    <property type="entry name" value="CheY-like_superfamily"/>
</dbReference>
<dbReference type="GO" id="GO:0006355">
    <property type="term" value="P:regulation of DNA-templated transcription"/>
    <property type="evidence" value="ECO:0007669"/>
    <property type="project" value="InterPro"/>
</dbReference>
<evidence type="ECO:0000256" key="4">
    <source>
        <dbReference type="ARBA" id="ARBA00023125"/>
    </source>
</evidence>
<feature type="modified residue" description="4-aspartylphosphate" evidence="6">
    <location>
        <position position="50"/>
    </location>
</feature>
<evidence type="ECO:0000259" key="8">
    <source>
        <dbReference type="PROSITE" id="PS50110"/>
    </source>
</evidence>
<dbReference type="InterPro" id="IPR001789">
    <property type="entry name" value="Sig_transdc_resp-reg_receiver"/>
</dbReference>
<dbReference type="GO" id="GO:0032993">
    <property type="term" value="C:protein-DNA complex"/>
    <property type="evidence" value="ECO:0007669"/>
    <property type="project" value="TreeGrafter"/>
</dbReference>
<dbReference type="Gene3D" id="1.10.10.10">
    <property type="entry name" value="Winged helix-like DNA-binding domain superfamily/Winged helix DNA-binding domain"/>
    <property type="match status" value="1"/>
</dbReference>
<dbReference type="InterPro" id="IPR036388">
    <property type="entry name" value="WH-like_DNA-bd_sf"/>
</dbReference>
<keyword evidence="2" id="KW-0902">Two-component regulatory system</keyword>
<dbReference type="InterPro" id="IPR001867">
    <property type="entry name" value="OmpR/PhoB-type_DNA-bd"/>
</dbReference>
<keyword evidence="4 7" id="KW-0238">DNA-binding</keyword>
<dbReference type="SUPFAM" id="SSF52172">
    <property type="entry name" value="CheY-like"/>
    <property type="match status" value="1"/>
</dbReference>